<evidence type="ECO:0000259" key="4">
    <source>
        <dbReference type="Pfam" id="PF13579"/>
    </source>
</evidence>
<sequence>MKLAVVVPGGVDRSGEVRVVPALLALLKRLASRHEVHVFALRQEPQDDQWWLCGARVHNVAGVRMAVAQWRAVAAIAREHRRGRFALVQSVWSGAAGATAVAAARWLKLPSAVHVAGGELQALPDIGYGGRLSWRGRLHEACVLRAADALTAASRPILDQLAALGREGRRLPLGVDLNIWPPQPPRRRQAGEPLRLLQVASLNRVKDPGCLLRAVARVPGAELDLVGEDTLGGQMQALAEALGLGARVRFHGFKTQAALQPFLARAHLHVITSRHEAGPLAVLEAAVQGVPSIGTAVGHLAEWSPQAALTVAPGDVPGLAALLQRLQADEALRLTLAQEAQRRAVMEDADHCHQAFEQLYAELLGW</sequence>
<evidence type="ECO:0000313" key="6">
    <source>
        <dbReference type="Proteomes" id="UP000197446"/>
    </source>
</evidence>
<dbReference type="Pfam" id="PF00534">
    <property type="entry name" value="Glycos_transf_1"/>
    <property type="match status" value="1"/>
</dbReference>
<dbReference type="CDD" id="cd03801">
    <property type="entry name" value="GT4_PimA-like"/>
    <property type="match status" value="1"/>
</dbReference>
<dbReference type="PANTHER" id="PTHR12526">
    <property type="entry name" value="GLYCOSYLTRANSFERASE"/>
    <property type="match status" value="1"/>
</dbReference>
<keyword evidence="6" id="KW-1185">Reference proteome</keyword>
<dbReference type="AlphaFoldDB" id="A0A254NCJ7"/>
<feature type="domain" description="Glycosyl transferase family 1" evidence="3">
    <location>
        <begin position="190"/>
        <end position="342"/>
    </location>
</feature>
<dbReference type="EMBL" id="NISI01000001">
    <property type="protein sequence ID" value="OWR05679.1"/>
    <property type="molecule type" value="Genomic_DNA"/>
</dbReference>
<keyword evidence="1" id="KW-0328">Glycosyltransferase</keyword>
<feature type="domain" description="Glycosyltransferase subfamily 4-like N-terminal" evidence="4">
    <location>
        <begin position="22"/>
        <end position="170"/>
    </location>
</feature>
<dbReference type="Pfam" id="PF13579">
    <property type="entry name" value="Glyco_trans_4_4"/>
    <property type="match status" value="1"/>
</dbReference>
<evidence type="ECO:0000313" key="5">
    <source>
        <dbReference type="EMBL" id="OWR05679.1"/>
    </source>
</evidence>
<evidence type="ECO:0000256" key="1">
    <source>
        <dbReference type="ARBA" id="ARBA00022676"/>
    </source>
</evidence>
<dbReference type="OrthoDB" id="5941917at2"/>
<name>A0A254NCJ7_9BURK</name>
<dbReference type="InterPro" id="IPR001296">
    <property type="entry name" value="Glyco_trans_1"/>
</dbReference>
<reference evidence="5 6" key="1">
    <citation type="journal article" date="2007" name="Int. J. Syst. Evol. Microbiol.">
        <title>Description of Pelomonas aquatica sp. nov. and Pelomonas puraquae sp. nov., isolated from industrial and haemodialysis water.</title>
        <authorList>
            <person name="Gomila M."/>
            <person name="Bowien B."/>
            <person name="Falsen E."/>
            <person name="Moore E.R."/>
            <person name="Lalucat J."/>
        </authorList>
    </citation>
    <scope>NUCLEOTIDE SEQUENCE [LARGE SCALE GENOMIC DNA]</scope>
    <source>
        <strain evidence="5 6">CCUG 52769</strain>
    </source>
</reference>
<evidence type="ECO:0000256" key="2">
    <source>
        <dbReference type="ARBA" id="ARBA00022679"/>
    </source>
</evidence>
<proteinExistence type="predicted"/>
<accession>A0A254NCJ7</accession>
<dbReference type="PANTHER" id="PTHR12526:SF510">
    <property type="entry name" value="D-INOSITOL 3-PHOSPHATE GLYCOSYLTRANSFERASE"/>
    <property type="match status" value="1"/>
</dbReference>
<organism evidence="5 6">
    <name type="scientific">Roseateles puraquae</name>
    <dbReference type="NCBI Taxonomy" id="431059"/>
    <lineage>
        <taxon>Bacteria</taxon>
        <taxon>Pseudomonadati</taxon>
        <taxon>Pseudomonadota</taxon>
        <taxon>Betaproteobacteria</taxon>
        <taxon>Burkholderiales</taxon>
        <taxon>Sphaerotilaceae</taxon>
        <taxon>Roseateles</taxon>
    </lineage>
</organism>
<gene>
    <name evidence="5" type="ORF">CDO81_04290</name>
</gene>
<evidence type="ECO:0000259" key="3">
    <source>
        <dbReference type="Pfam" id="PF00534"/>
    </source>
</evidence>
<dbReference type="InterPro" id="IPR028098">
    <property type="entry name" value="Glyco_trans_4-like_N"/>
</dbReference>
<dbReference type="Gene3D" id="3.40.50.2000">
    <property type="entry name" value="Glycogen Phosphorylase B"/>
    <property type="match status" value="2"/>
</dbReference>
<dbReference type="GO" id="GO:0016757">
    <property type="term" value="F:glycosyltransferase activity"/>
    <property type="evidence" value="ECO:0007669"/>
    <property type="project" value="UniProtKB-KW"/>
</dbReference>
<dbReference type="Proteomes" id="UP000197446">
    <property type="component" value="Unassembled WGS sequence"/>
</dbReference>
<comment type="caution">
    <text evidence="5">The sequence shown here is derived from an EMBL/GenBank/DDBJ whole genome shotgun (WGS) entry which is preliminary data.</text>
</comment>
<protein>
    <submittedName>
        <fullName evidence="5">Hexosyltransferase</fullName>
    </submittedName>
</protein>
<keyword evidence="2 5" id="KW-0808">Transferase</keyword>
<dbReference type="RefSeq" id="WP_088481886.1">
    <property type="nucleotide sequence ID" value="NZ_NISI01000001.1"/>
</dbReference>
<dbReference type="SUPFAM" id="SSF53756">
    <property type="entry name" value="UDP-Glycosyltransferase/glycogen phosphorylase"/>
    <property type="match status" value="1"/>
</dbReference>